<keyword evidence="6" id="KW-0915">Sodium</keyword>
<keyword evidence="8 11" id="KW-0472">Membrane</keyword>
<evidence type="ECO:0000256" key="8">
    <source>
        <dbReference type="ARBA" id="ARBA00023136"/>
    </source>
</evidence>
<evidence type="ECO:0000256" key="2">
    <source>
        <dbReference type="ARBA" id="ARBA00022448"/>
    </source>
</evidence>
<feature type="region of interest" description="Disordered" evidence="10">
    <location>
        <begin position="304"/>
        <end position="342"/>
    </location>
</feature>
<dbReference type="GO" id="GO:0015297">
    <property type="term" value="F:antiporter activity"/>
    <property type="evidence" value="ECO:0007669"/>
    <property type="project" value="UniProtKB-KW"/>
</dbReference>
<dbReference type="GO" id="GO:0016020">
    <property type="term" value="C:membrane"/>
    <property type="evidence" value="ECO:0007669"/>
    <property type="project" value="UniProtKB-SubCell"/>
</dbReference>
<dbReference type="GO" id="GO:0006814">
    <property type="term" value="P:sodium ion transport"/>
    <property type="evidence" value="ECO:0007669"/>
    <property type="project" value="UniProtKB-KW"/>
</dbReference>
<feature type="region of interest" description="Disordered" evidence="10">
    <location>
        <begin position="444"/>
        <end position="504"/>
    </location>
</feature>
<feature type="transmembrane region" description="Helical" evidence="11">
    <location>
        <begin position="73"/>
        <end position="92"/>
    </location>
</feature>
<dbReference type="PANTHER" id="PTHR43562:SF3">
    <property type="entry name" value="SODIUM ION_PROTON EXCHANGER (EUROFUNG)"/>
    <property type="match status" value="1"/>
</dbReference>
<keyword evidence="3" id="KW-0050">Antiport</keyword>
<dbReference type="Pfam" id="PF00999">
    <property type="entry name" value="Na_H_Exchanger"/>
    <property type="match status" value="1"/>
</dbReference>
<feature type="transmembrane region" description="Helical" evidence="11">
    <location>
        <begin position="202"/>
        <end position="224"/>
    </location>
</feature>
<accession>A0AAI8YHH7</accession>
<evidence type="ECO:0000256" key="7">
    <source>
        <dbReference type="ARBA" id="ARBA00023065"/>
    </source>
</evidence>
<keyword evidence="4 11" id="KW-0812">Transmembrane</keyword>
<feature type="transmembrane region" description="Helical" evidence="11">
    <location>
        <begin position="552"/>
        <end position="575"/>
    </location>
</feature>
<evidence type="ECO:0000256" key="5">
    <source>
        <dbReference type="ARBA" id="ARBA00022989"/>
    </source>
</evidence>
<evidence type="ECO:0000256" key="11">
    <source>
        <dbReference type="SAM" id="Phobius"/>
    </source>
</evidence>
<name>A0AAI8YHH7_9PEZI</name>
<keyword evidence="9" id="KW-0739">Sodium transport</keyword>
<evidence type="ECO:0000313" key="13">
    <source>
        <dbReference type="EMBL" id="CAJ2504802.1"/>
    </source>
</evidence>
<evidence type="ECO:0000256" key="6">
    <source>
        <dbReference type="ARBA" id="ARBA00023053"/>
    </source>
</evidence>
<feature type="transmembrane region" description="Helical" evidence="11">
    <location>
        <begin position="99"/>
        <end position="120"/>
    </location>
</feature>
<comment type="caution">
    <text evidence="13">The sequence shown here is derived from an EMBL/GenBank/DDBJ whole genome shotgun (WGS) entry which is preliminary data.</text>
</comment>
<feature type="compositionally biased region" description="Basic residues" evidence="10">
    <location>
        <begin position="444"/>
        <end position="453"/>
    </location>
</feature>
<feature type="domain" description="Cation/H+ exchanger transmembrane" evidence="12">
    <location>
        <begin position="40"/>
        <end position="293"/>
    </location>
</feature>
<dbReference type="GO" id="GO:1902600">
    <property type="term" value="P:proton transmembrane transport"/>
    <property type="evidence" value="ECO:0007669"/>
    <property type="project" value="InterPro"/>
</dbReference>
<sequence>MAPSSLPYHEPPLTYTLVLASFLLALNMVNAVLDRALYCGLVGQVLVGTAWGAPGARWLSSDAGAGVQEAVVGLGYLGLVLVVFEGGLATDVRRLWKDLGLAVGVAGTGVVMPMGFSFVLGKLGGASGLQSFAAGAALCSTSLGTTFTVLSTSGLSATRLGSVLSTAAMMDDVVGLVMVQIISSLGEGAGSGGAEEIAPTTVVRPVFVSLAFAVAVPVVCRFLLRPGLRVLDRKRGKDGGKGGKGEARVWRVFRMKEAAFVVQTLLLIALVVAASYAGVSVLLAAYIAGVLVSWWDAQRGGDDEKPASACVPGQEVTSASGDRETRLPEDAVTPETPGSATATAQPVSKISRYTGHEIYELYYSQAENRVLKPFFFASIGFSIPVSKMFSGEVIWRGMIYTVLMMVGKLLCGLWLVRLPVSMGSLGKVFRSFVASRYHEISSRIRPRSSKSKPKPAAAHGHGLASQPGAASPEATEMSSTQTTDATAPPDPTAEGERHAPKLPAKPVSLYPSAIMAFAMVARGEIGFLISSVAESKGIFRRADESESDASELFLIVTWAIFLCTIVGPLCVGLLVKRVKKLEKASVGPRGARNVLGAWGVQ</sequence>
<feature type="transmembrane region" description="Helical" evidence="11">
    <location>
        <begin position="393"/>
        <end position="416"/>
    </location>
</feature>
<evidence type="ECO:0000313" key="14">
    <source>
        <dbReference type="Proteomes" id="UP001295740"/>
    </source>
</evidence>
<keyword evidence="2" id="KW-0813">Transport</keyword>
<dbReference type="PANTHER" id="PTHR43562">
    <property type="entry name" value="NAPA-TYPE SODIUM/HYDROGEN ANTIPORTER"/>
    <property type="match status" value="1"/>
</dbReference>
<feature type="transmembrane region" description="Helical" evidence="11">
    <location>
        <begin position="12"/>
        <end position="29"/>
    </location>
</feature>
<evidence type="ECO:0000256" key="3">
    <source>
        <dbReference type="ARBA" id="ARBA00022449"/>
    </source>
</evidence>
<evidence type="ECO:0000256" key="10">
    <source>
        <dbReference type="SAM" id="MobiDB-lite"/>
    </source>
</evidence>
<keyword evidence="14" id="KW-1185">Reference proteome</keyword>
<gene>
    <name evidence="13" type="ORF">KHLLAP_LOCUS5270</name>
</gene>
<feature type="transmembrane region" description="Helical" evidence="11">
    <location>
        <begin position="258"/>
        <end position="287"/>
    </location>
</feature>
<dbReference type="Gene3D" id="1.20.1530.20">
    <property type="match status" value="2"/>
</dbReference>
<reference evidence="13" key="1">
    <citation type="submission" date="2023-10" db="EMBL/GenBank/DDBJ databases">
        <authorList>
            <person name="Hackl T."/>
        </authorList>
    </citation>
    <scope>NUCLEOTIDE SEQUENCE</scope>
</reference>
<dbReference type="InterPro" id="IPR006153">
    <property type="entry name" value="Cation/H_exchanger_TM"/>
</dbReference>
<organism evidence="13 14">
    <name type="scientific">Anthostomella pinea</name>
    <dbReference type="NCBI Taxonomy" id="933095"/>
    <lineage>
        <taxon>Eukaryota</taxon>
        <taxon>Fungi</taxon>
        <taxon>Dikarya</taxon>
        <taxon>Ascomycota</taxon>
        <taxon>Pezizomycotina</taxon>
        <taxon>Sordariomycetes</taxon>
        <taxon>Xylariomycetidae</taxon>
        <taxon>Xylariales</taxon>
        <taxon>Xylariaceae</taxon>
        <taxon>Anthostomella</taxon>
    </lineage>
</organism>
<evidence type="ECO:0000256" key="4">
    <source>
        <dbReference type="ARBA" id="ARBA00022692"/>
    </source>
</evidence>
<evidence type="ECO:0000256" key="9">
    <source>
        <dbReference type="ARBA" id="ARBA00023201"/>
    </source>
</evidence>
<feature type="transmembrane region" description="Helical" evidence="11">
    <location>
        <begin position="162"/>
        <end position="182"/>
    </location>
</feature>
<evidence type="ECO:0000256" key="1">
    <source>
        <dbReference type="ARBA" id="ARBA00004141"/>
    </source>
</evidence>
<evidence type="ECO:0000259" key="12">
    <source>
        <dbReference type="Pfam" id="PF00999"/>
    </source>
</evidence>
<proteinExistence type="predicted"/>
<comment type="subcellular location">
    <subcellularLocation>
        <location evidence="1">Membrane</location>
        <topology evidence="1">Multi-pass membrane protein</topology>
    </subcellularLocation>
</comment>
<dbReference type="EMBL" id="CAUWAG010000007">
    <property type="protein sequence ID" value="CAJ2504802.1"/>
    <property type="molecule type" value="Genomic_DNA"/>
</dbReference>
<dbReference type="Proteomes" id="UP001295740">
    <property type="component" value="Unassembled WGS sequence"/>
</dbReference>
<keyword evidence="5 11" id="KW-1133">Transmembrane helix</keyword>
<feature type="transmembrane region" description="Helical" evidence="11">
    <location>
        <begin position="132"/>
        <end position="150"/>
    </location>
</feature>
<dbReference type="InterPro" id="IPR038770">
    <property type="entry name" value="Na+/solute_symporter_sf"/>
</dbReference>
<dbReference type="AlphaFoldDB" id="A0AAI8YHH7"/>
<feature type="transmembrane region" description="Helical" evidence="11">
    <location>
        <begin position="507"/>
        <end position="532"/>
    </location>
</feature>
<protein>
    <submittedName>
        <fullName evidence="13">Uu.00g121960.m01.CDS01</fullName>
    </submittedName>
</protein>
<feature type="transmembrane region" description="Helical" evidence="11">
    <location>
        <begin position="36"/>
        <end position="53"/>
    </location>
</feature>
<keyword evidence="7" id="KW-0406">Ion transport</keyword>